<feature type="compositionally biased region" description="Basic and acidic residues" evidence="6">
    <location>
        <begin position="23"/>
        <end position="37"/>
    </location>
</feature>
<evidence type="ECO:0000256" key="2">
    <source>
        <dbReference type="ARBA" id="ARBA00023015"/>
    </source>
</evidence>
<dbReference type="GO" id="GO:0000981">
    <property type="term" value="F:DNA-binding transcription factor activity, RNA polymerase II-specific"/>
    <property type="evidence" value="ECO:0007669"/>
    <property type="project" value="TreeGrafter"/>
</dbReference>
<keyword evidence="3" id="KW-0238">DNA-binding</keyword>
<dbReference type="Gene3D" id="4.10.280.10">
    <property type="entry name" value="Helix-loop-helix DNA-binding domain"/>
    <property type="match status" value="1"/>
</dbReference>
<dbReference type="Proteomes" id="UP000242474">
    <property type="component" value="Unassembled WGS sequence"/>
</dbReference>
<feature type="region of interest" description="Disordered" evidence="6">
    <location>
        <begin position="1"/>
        <end position="37"/>
    </location>
</feature>
<dbReference type="GO" id="GO:0000978">
    <property type="term" value="F:RNA polymerase II cis-regulatory region sequence-specific DNA binding"/>
    <property type="evidence" value="ECO:0007669"/>
    <property type="project" value="TreeGrafter"/>
</dbReference>
<dbReference type="InterPro" id="IPR011598">
    <property type="entry name" value="bHLH_dom"/>
</dbReference>
<evidence type="ECO:0000256" key="6">
    <source>
        <dbReference type="SAM" id="MobiDB-lite"/>
    </source>
</evidence>
<evidence type="ECO:0000256" key="1">
    <source>
        <dbReference type="ARBA" id="ARBA00004123"/>
    </source>
</evidence>
<accession>A0A2G5B4R5</accession>
<dbReference type="InterPro" id="IPR052207">
    <property type="entry name" value="Max-like/E-box_TFs"/>
</dbReference>
<name>A0A2G5B4R5_COERN</name>
<feature type="domain" description="BHLH" evidence="7">
    <location>
        <begin position="25"/>
        <end position="76"/>
    </location>
</feature>
<organism evidence="8 9">
    <name type="scientific">Coemansia reversa (strain ATCC 12441 / NRRL 1564)</name>
    <dbReference type="NCBI Taxonomy" id="763665"/>
    <lineage>
        <taxon>Eukaryota</taxon>
        <taxon>Fungi</taxon>
        <taxon>Fungi incertae sedis</taxon>
        <taxon>Zoopagomycota</taxon>
        <taxon>Kickxellomycotina</taxon>
        <taxon>Kickxellomycetes</taxon>
        <taxon>Kickxellales</taxon>
        <taxon>Kickxellaceae</taxon>
        <taxon>Coemansia</taxon>
    </lineage>
</organism>
<dbReference type="SMART" id="SM00353">
    <property type="entry name" value="HLH"/>
    <property type="match status" value="1"/>
</dbReference>
<dbReference type="GO" id="GO:0005634">
    <property type="term" value="C:nucleus"/>
    <property type="evidence" value="ECO:0007669"/>
    <property type="project" value="UniProtKB-SubCell"/>
</dbReference>
<proteinExistence type="predicted"/>
<keyword evidence="4" id="KW-0804">Transcription</keyword>
<evidence type="ECO:0000313" key="8">
    <source>
        <dbReference type="EMBL" id="PIA13996.1"/>
    </source>
</evidence>
<reference evidence="8 9" key="1">
    <citation type="journal article" date="2015" name="Genome Biol. Evol.">
        <title>Phylogenomic analyses indicate that early fungi evolved digesting cell walls of algal ancestors of land plants.</title>
        <authorList>
            <person name="Chang Y."/>
            <person name="Wang S."/>
            <person name="Sekimoto S."/>
            <person name="Aerts A.L."/>
            <person name="Choi C."/>
            <person name="Clum A."/>
            <person name="LaButti K.M."/>
            <person name="Lindquist E.A."/>
            <person name="Yee Ngan C."/>
            <person name="Ohm R.A."/>
            <person name="Salamov A.A."/>
            <person name="Grigoriev I.V."/>
            <person name="Spatafora J.W."/>
            <person name="Berbee M.L."/>
        </authorList>
    </citation>
    <scope>NUCLEOTIDE SEQUENCE [LARGE SCALE GENOMIC DNA]</scope>
    <source>
        <strain evidence="8 9">NRRL 1564</strain>
    </source>
</reference>
<dbReference type="PANTHER" id="PTHR15741:SF27">
    <property type="entry name" value="TRANSCRIPTION FACTOR AP-4"/>
    <property type="match status" value="1"/>
</dbReference>
<keyword evidence="5" id="KW-0539">Nucleus</keyword>
<protein>
    <recommendedName>
        <fullName evidence="7">BHLH domain-containing protein</fullName>
    </recommendedName>
</protein>
<dbReference type="SUPFAM" id="SSF47459">
    <property type="entry name" value="HLH, helix-loop-helix DNA-binding domain"/>
    <property type="match status" value="1"/>
</dbReference>
<dbReference type="EMBL" id="KZ303523">
    <property type="protein sequence ID" value="PIA13996.1"/>
    <property type="molecule type" value="Genomic_DNA"/>
</dbReference>
<dbReference type="PROSITE" id="PS50888">
    <property type="entry name" value="BHLH"/>
    <property type="match status" value="1"/>
</dbReference>
<dbReference type="OrthoDB" id="5778525at2759"/>
<evidence type="ECO:0000256" key="4">
    <source>
        <dbReference type="ARBA" id="ARBA00023163"/>
    </source>
</evidence>
<evidence type="ECO:0000259" key="7">
    <source>
        <dbReference type="PROSITE" id="PS50888"/>
    </source>
</evidence>
<evidence type="ECO:0000256" key="5">
    <source>
        <dbReference type="ARBA" id="ARBA00023242"/>
    </source>
</evidence>
<dbReference type="AlphaFoldDB" id="A0A2G5B4R5"/>
<gene>
    <name evidence="8" type="ORF">COEREDRAFT_47729</name>
</gene>
<evidence type="ECO:0000256" key="3">
    <source>
        <dbReference type="ARBA" id="ARBA00023125"/>
    </source>
</evidence>
<sequence>MPAGGASRRRDSKKATPRTPLTEGERRANHIASEQRRRNQIRNGYSELMNLVTTLTQSTPSKAVILTHAVQFIRDLEEGNRLLRKRIDGAHHELPQARLLSQSLAPFQPHSPSPPQ</sequence>
<dbReference type="InterPro" id="IPR036638">
    <property type="entry name" value="HLH_DNA-bd_sf"/>
</dbReference>
<comment type="subcellular location">
    <subcellularLocation>
        <location evidence="1">Nucleus</location>
    </subcellularLocation>
</comment>
<dbReference type="STRING" id="763665.A0A2G5B4R5"/>
<dbReference type="Pfam" id="PF00010">
    <property type="entry name" value="HLH"/>
    <property type="match status" value="1"/>
</dbReference>
<dbReference type="PANTHER" id="PTHR15741">
    <property type="entry name" value="BASIC HELIX-LOOP-HELIX ZIP TRANSCRIPTION FACTOR"/>
    <property type="match status" value="1"/>
</dbReference>
<evidence type="ECO:0000313" key="9">
    <source>
        <dbReference type="Proteomes" id="UP000242474"/>
    </source>
</evidence>
<dbReference type="GO" id="GO:0046983">
    <property type="term" value="F:protein dimerization activity"/>
    <property type="evidence" value="ECO:0007669"/>
    <property type="project" value="InterPro"/>
</dbReference>
<keyword evidence="9" id="KW-1185">Reference proteome</keyword>
<keyword evidence="2" id="KW-0805">Transcription regulation</keyword>